<dbReference type="EMBL" id="FQWH01000014">
    <property type="protein sequence ID" value="SHH65257.1"/>
    <property type="molecule type" value="Genomic_DNA"/>
</dbReference>
<sequence length="160" mass="18349">MENKFLIQKAAFSDANKVAGLIISLLKELNLTLEQKFEFDNEQYREMAEKSLENENVFNAFLAYDKGDLSTPIGVITVVSSYAIYNLGEFGTITEFYVVPEYRSKGLGNVLIEQVKQFCTEKKWKKLEVGAPTEKNWPRTILFYESNGFNKKGPKLRLDI</sequence>
<dbReference type="InterPro" id="IPR000182">
    <property type="entry name" value="GNAT_dom"/>
</dbReference>
<gene>
    <name evidence="2" type="ORF">SAMN05444388_11499</name>
</gene>
<evidence type="ECO:0000313" key="2">
    <source>
        <dbReference type="EMBL" id="SHH65257.1"/>
    </source>
</evidence>
<keyword evidence="2" id="KW-0808">Transferase</keyword>
<dbReference type="CDD" id="cd04301">
    <property type="entry name" value="NAT_SF"/>
    <property type="match status" value="1"/>
</dbReference>
<name>A0A1M5UQI1_FLAJO</name>
<dbReference type="RefSeq" id="WP_073411049.1">
    <property type="nucleotide sequence ID" value="NZ_FQWH01000014.1"/>
</dbReference>
<dbReference type="Gene3D" id="3.40.630.30">
    <property type="match status" value="1"/>
</dbReference>
<protein>
    <submittedName>
        <fullName evidence="2">Acetyltransferase (GNAT) domain-containing protein</fullName>
    </submittedName>
</protein>
<dbReference type="PROSITE" id="PS51186">
    <property type="entry name" value="GNAT"/>
    <property type="match status" value="1"/>
</dbReference>
<dbReference type="AlphaFoldDB" id="A0A1M5UQI1"/>
<evidence type="ECO:0000259" key="1">
    <source>
        <dbReference type="PROSITE" id="PS51186"/>
    </source>
</evidence>
<dbReference type="SUPFAM" id="SSF55729">
    <property type="entry name" value="Acyl-CoA N-acyltransferases (Nat)"/>
    <property type="match status" value="1"/>
</dbReference>
<dbReference type="GO" id="GO:0016747">
    <property type="term" value="F:acyltransferase activity, transferring groups other than amino-acyl groups"/>
    <property type="evidence" value="ECO:0007669"/>
    <property type="project" value="InterPro"/>
</dbReference>
<dbReference type="Proteomes" id="UP000184112">
    <property type="component" value="Unassembled WGS sequence"/>
</dbReference>
<dbReference type="Pfam" id="PF13508">
    <property type="entry name" value="Acetyltransf_7"/>
    <property type="match status" value="1"/>
</dbReference>
<evidence type="ECO:0000313" key="3">
    <source>
        <dbReference type="Proteomes" id="UP000184112"/>
    </source>
</evidence>
<organism evidence="2 3">
    <name type="scientific">Flavobacterium johnsoniae</name>
    <name type="common">Cytophaga johnsonae</name>
    <dbReference type="NCBI Taxonomy" id="986"/>
    <lineage>
        <taxon>Bacteria</taxon>
        <taxon>Pseudomonadati</taxon>
        <taxon>Bacteroidota</taxon>
        <taxon>Flavobacteriia</taxon>
        <taxon>Flavobacteriales</taxon>
        <taxon>Flavobacteriaceae</taxon>
        <taxon>Flavobacterium</taxon>
    </lineage>
</organism>
<accession>A0A1M5UQI1</accession>
<reference evidence="2 3" key="1">
    <citation type="submission" date="2016-11" db="EMBL/GenBank/DDBJ databases">
        <authorList>
            <person name="Jaros S."/>
            <person name="Januszkiewicz K."/>
            <person name="Wedrychowicz H."/>
        </authorList>
    </citation>
    <scope>NUCLEOTIDE SEQUENCE [LARGE SCALE GENOMIC DNA]</scope>
    <source>
        <strain evidence="2 3">DSM 6792</strain>
    </source>
</reference>
<feature type="domain" description="N-acetyltransferase" evidence="1">
    <location>
        <begin position="21"/>
        <end position="160"/>
    </location>
</feature>
<dbReference type="InterPro" id="IPR016181">
    <property type="entry name" value="Acyl_CoA_acyltransferase"/>
</dbReference>
<proteinExistence type="predicted"/>